<comment type="caution">
    <text evidence="1">The sequence shown here is derived from an EMBL/GenBank/DDBJ whole genome shotgun (WGS) entry which is preliminary data.</text>
</comment>
<dbReference type="EMBL" id="JAODUP010003132">
    <property type="protein sequence ID" value="KAK2138390.1"/>
    <property type="molecule type" value="Genomic_DNA"/>
</dbReference>
<evidence type="ECO:0000313" key="1">
    <source>
        <dbReference type="EMBL" id="KAK2138390.1"/>
    </source>
</evidence>
<reference evidence="1" key="1">
    <citation type="journal article" date="2023" name="Mol. Biol. Evol.">
        <title>Third-Generation Sequencing Reveals the Adaptive Role of the Epigenome in Three Deep-Sea Polychaetes.</title>
        <authorList>
            <person name="Perez M."/>
            <person name="Aroh O."/>
            <person name="Sun Y."/>
            <person name="Lan Y."/>
            <person name="Juniper S.K."/>
            <person name="Young C.R."/>
            <person name="Angers B."/>
            <person name="Qian P.Y."/>
        </authorList>
    </citation>
    <scope>NUCLEOTIDE SEQUENCE</scope>
    <source>
        <strain evidence="1">P08H-3</strain>
    </source>
</reference>
<dbReference type="Proteomes" id="UP001208570">
    <property type="component" value="Unassembled WGS sequence"/>
</dbReference>
<gene>
    <name evidence="1" type="ORF">LSH36_3128g00001</name>
</gene>
<sequence length="112" mass="12759">MMNNFTVEVVTSDNRTTQSCGEYRKADPVRRGGSYTFNCNSKQGRYVYVRRLQGSRQQEYITLCEVVIDGFITTTLSSIKTEPTTTTVTTTKMKVNIALDKPTGQDRSLWWS</sequence>
<protein>
    <submittedName>
        <fullName evidence="1">Uncharacterized protein</fullName>
    </submittedName>
</protein>
<proteinExistence type="predicted"/>
<name>A0AAD9IQH3_9ANNE</name>
<dbReference type="Gene3D" id="2.60.120.260">
    <property type="entry name" value="Galactose-binding domain-like"/>
    <property type="match status" value="1"/>
</dbReference>
<evidence type="ECO:0000313" key="2">
    <source>
        <dbReference type="Proteomes" id="UP001208570"/>
    </source>
</evidence>
<accession>A0AAD9IQH3</accession>
<organism evidence="1 2">
    <name type="scientific">Paralvinella palmiformis</name>
    <dbReference type="NCBI Taxonomy" id="53620"/>
    <lineage>
        <taxon>Eukaryota</taxon>
        <taxon>Metazoa</taxon>
        <taxon>Spiralia</taxon>
        <taxon>Lophotrochozoa</taxon>
        <taxon>Annelida</taxon>
        <taxon>Polychaeta</taxon>
        <taxon>Sedentaria</taxon>
        <taxon>Canalipalpata</taxon>
        <taxon>Terebellida</taxon>
        <taxon>Terebelliformia</taxon>
        <taxon>Alvinellidae</taxon>
        <taxon>Paralvinella</taxon>
    </lineage>
</organism>
<dbReference type="AlphaFoldDB" id="A0AAD9IQH3"/>
<keyword evidence="2" id="KW-1185">Reference proteome</keyword>